<dbReference type="InterPro" id="IPR027417">
    <property type="entry name" value="P-loop_NTPase"/>
</dbReference>
<dbReference type="AlphaFoldDB" id="A0A367QE72"/>
<evidence type="ECO:0000259" key="2">
    <source>
        <dbReference type="Pfam" id="PF18155"/>
    </source>
</evidence>
<feature type="region of interest" description="Disordered" evidence="1">
    <location>
        <begin position="350"/>
        <end position="377"/>
    </location>
</feature>
<name>A0A367QE72_9NOSO</name>
<dbReference type="InterPro" id="IPR055254">
    <property type="entry name" value="pPIWI_RE_Z"/>
</dbReference>
<reference evidence="3" key="1">
    <citation type="submission" date="2016-04" db="EMBL/GenBank/DDBJ databases">
        <authorList>
            <person name="Tabuchi Yagui T.R."/>
        </authorList>
    </citation>
    <scope>NUCLEOTIDE SEQUENCE [LARGE SCALE GENOMIC DNA]</scope>
    <source>
        <strain evidence="3">NIES-26</strain>
    </source>
</reference>
<proteinExistence type="predicted"/>
<accession>A0A367QE72</accession>
<dbReference type="Proteomes" id="UP000252107">
    <property type="component" value="Unassembled WGS sequence"/>
</dbReference>
<gene>
    <name evidence="3" type="ORF">A6770_29670</name>
</gene>
<sequence length="1071" mass="122418">MRETRSWRYKVTQSLQKQTSLHKDQIEALLDLELCLFAIEKLGVQSELETAISVWLLISNRFYLFPRLALLVETVEAKRTLFNLRQLVPYLTNQDVTEQLLKVYSQIPSKYRAYDVDDKTYRFTRKSMPSIWGNRFERFEELLGNKLKYRQRTAKYAEPGKEYRFRSRENTYSVRIPKDLPLCQGKVLSVHRENNKAISVTRKEMESAANLLDEHCGQNHKGRLSDIILEHFQGMGFVELDTIVFDGVKNLVGLLNAGKSTLIEILTVAVAKKGHRVGIVFNEVVTCLRMASLLKKVGLRVSVVIGQRNREVHLKNWHSVDGGIDGFTHLSTACPLSQYFQPSNPPSPPCFDLREVKDSDDSNNTSNGNSNSNNNSDGDGVRICPLIGQCPRHRDANELSSADVILTTVAAAIFTRPLPHVSPQSITYYELMYRTCSVVFFDECDKVQSNLDATFLPAIKLIERGSNGFLDQVVTWTRTTKLRNSRNDLRQLTFGQFNHALQNADTLVDNICTQLQLSPDESEWLAEKFFTCSSLARDFVLEIAEAEGIDTESSTFILDKNPVYQELADFLLGDWKNSWLAEYAMRLKSENYQEQQETIAKIQTELTKKGWLKAIKDKWGFCSKFALFLKLVLFVSFFQQSIKTAYGLEQQVDGAEEIVFFNRIPRDFYGLIPGLASGLVCGFKLERQENQLTLWYFQALGQGRWLLENFSHVFASEGTQGAHALLLSGTSWAGQSPIYHLERQVDYLLRPRVRKAIEAISESSFHFSPCYYPDGRPVRVSGATNKEEALLQVVRSLLRQTDILQRDFDALPEGRKRLIWYVNSYEQVDFVYNAIQSIDTSSYWKERVAALTSRSPLEEIDESLISRSNVENFADTNRAILIAPIAAIGRGKNMLNKEGLSAFGGAYFLVRPHPAPDDLDYKFRLALWRERKAIAEEREGNFIDACDSWRSEGYGIFLKSLDTILQYSHKGLSKEVREGLIWSLMVLTWQAIARTIRGNQPTLVRFIDAAWAPNLAQKKAETEQDSLLKGFKYVLQPYFTKTRTGYDQIDIALVRSLYEPFYRALEKIDDI</sequence>
<protein>
    <recommendedName>
        <fullName evidence="2">pPIWI-RE three-gene island domain-containing protein</fullName>
    </recommendedName>
</protein>
<dbReference type="Pfam" id="PF18155">
    <property type="entry name" value="pPIWI_RE_Z"/>
    <property type="match status" value="1"/>
</dbReference>
<organism evidence="3 4">
    <name type="scientific">Nostoc minutum NIES-26</name>
    <dbReference type="NCBI Taxonomy" id="1844469"/>
    <lineage>
        <taxon>Bacteria</taxon>
        <taxon>Bacillati</taxon>
        <taxon>Cyanobacteriota</taxon>
        <taxon>Cyanophyceae</taxon>
        <taxon>Nostocales</taxon>
        <taxon>Nostocaceae</taxon>
        <taxon>Nostoc</taxon>
    </lineage>
</organism>
<feature type="compositionally biased region" description="Low complexity" evidence="1">
    <location>
        <begin position="362"/>
        <end position="377"/>
    </location>
</feature>
<evidence type="ECO:0000313" key="3">
    <source>
        <dbReference type="EMBL" id="RCJ22528.1"/>
    </source>
</evidence>
<keyword evidence="4" id="KW-1185">Reference proteome</keyword>
<dbReference type="EMBL" id="LXQD01000325">
    <property type="protein sequence ID" value="RCJ22528.1"/>
    <property type="molecule type" value="Genomic_DNA"/>
</dbReference>
<evidence type="ECO:0000313" key="4">
    <source>
        <dbReference type="Proteomes" id="UP000252107"/>
    </source>
</evidence>
<evidence type="ECO:0000256" key="1">
    <source>
        <dbReference type="SAM" id="MobiDB-lite"/>
    </source>
</evidence>
<comment type="caution">
    <text evidence="3">The sequence shown here is derived from an EMBL/GenBank/DDBJ whole genome shotgun (WGS) entry which is preliminary data.</text>
</comment>
<dbReference type="SUPFAM" id="SSF52540">
    <property type="entry name" value="P-loop containing nucleoside triphosphate hydrolases"/>
    <property type="match status" value="1"/>
</dbReference>
<feature type="domain" description="pPIWI-RE three-gene island" evidence="2">
    <location>
        <begin position="23"/>
        <end position="181"/>
    </location>
</feature>